<dbReference type="Gene3D" id="3.30.700.10">
    <property type="entry name" value="Glycoprotein, Type 4 Pilin"/>
    <property type="match status" value="1"/>
</dbReference>
<evidence type="ECO:0000256" key="4">
    <source>
        <dbReference type="ARBA" id="ARBA00022989"/>
    </source>
</evidence>
<dbReference type="PANTHER" id="PTHR30093">
    <property type="entry name" value="GENERAL SECRETION PATHWAY PROTEIN G"/>
    <property type="match status" value="1"/>
</dbReference>
<proteinExistence type="predicted"/>
<dbReference type="InterPro" id="IPR045584">
    <property type="entry name" value="Pilin-like"/>
</dbReference>
<keyword evidence="5 6" id="KW-0472">Membrane</keyword>
<dbReference type="InterPro" id="IPR012902">
    <property type="entry name" value="N_methyl_site"/>
</dbReference>
<dbReference type="Pfam" id="PF07963">
    <property type="entry name" value="N_methyl"/>
    <property type="match status" value="1"/>
</dbReference>
<dbReference type="EMBL" id="MHTJ01000004">
    <property type="protein sequence ID" value="OHA58200.1"/>
    <property type="molecule type" value="Genomic_DNA"/>
</dbReference>
<evidence type="ECO:0000256" key="5">
    <source>
        <dbReference type="ARBA" id="ARBA00023136"/>
    </source>
</evidence>
<dbReference type="GO" id="GO:0016020">
    <property type="term" value="C:membrane"/>
    <property type="evidence" value="ECO:0007669"/>
    <property type="project" value="UniProtKB-SubCell"/>
</dbReference>
<dbReference type="PROSITE" id="PS00409">
    <property type="entry name" value="PROKAR_NTER_METHYL"/>
    <property type="match status" value="1"/>
</dbReference>
<evidence type="ECO:0000256" key="2">
    <source>
        <dbReference type="ARBA" id="ARBA00022481"/>
    </source>
</evidence>
<name>A0A1G2QCA9_9BACT</name>
<dbReference type="Proteomes" id="UP000177043">
    <property type="component" value="Unassembled WGS sequence"/>
</dbReference>
<keyword evidence="2" id="KW-0488">Methylation</keyword>
<organism evidence="7 8">
    <name type="scientific">Candidatus Vogelbacteria bacterium RIFOXYD1_FULL_44_32</name>
    <dbReference type="NCBI Taxonomy" id="1802438"/>
    <lineage>
        <taxon>Bacteria</taxon>
        <taxon>Candidatus Vogeliibacteriota</taxon>
    </lineage>
</organism>
<dbReference type="SUPFAM" id="SSF54523">
    <property type="entry name" value="Pili subunits"/>
    <property type="match status" value="1"/>
</dbReference>
<keyword evidence="4 6" id="KW-1133">Transmembrane helix</keyword>
<gene>
    <name evidence="7" type="ORF">A2571_02980</name>
</gene>
<accession>A0A1G2QCA9</accession>
<dbReference type="AlphaFoldDB" id="A0A1G2QCA9"/>
<keyword evidence="3 6" id="KW-0812">Transmembrane</keyword>
<comment type="subcellular location">
    <subcellularLocation>
        <location evidence="1">Membrane</location>
        <topology evidence="1">Single-pass membrane protein</topology>
    </subcellularLocation>
</comment>
<sequence length="127" mass="13041">MKNKGFTLIELLVVIAIIGILSGIVLTALSGARLKARDAEVQSNLSGFRTAAELVYSNDSNYLLVCEASETAPYVTALGVAGCNPGDQEYVYAVDLPSASGSWCVDSKGFSGAGTAGATECTPTPTS</sequence>
<evidence type="ECO:0000313" key="8">
    <source>
        <dbReference type="Proteomes" id="UP000177043"/>
    </source>
</evidence>
<comment type="caution">
    <text evidence="7">The sequence shown here is derived from an EMBL/GenBank/DDBJ whole genome shotgun (WGS) entry which is preliminary data.</text>
</comment>
<protein>
    <recommendedName>
        <fullName evidence="9">Type II secretion system protein GspG C-terminal domain-containing protein</fullName>
    </recommendedName>
</protein>
<dbReference type="STRING" id="1802438.A2571_02980"/>
<evidence type="ECO:0000313" key="7">
    <source>
        <dbReference type="EMBL" id="OHA58200.1"/>
    </source>
</evidence>
<dbReference type="PANTHER" id="PTHR30093:SF44">
    <property type="entry name" value="TYPE II SECRETION SYSTEM CORE PROTEIN G"/>
    <property type="match status" value="1"/>
</dbReference>
<evidence type="ECO:0000256" key="3">
    <source>
        <dbReference type="ARBA" id="ARBA00022692"/>
    </source>
</evidence>
<dbReference type="NCBIfam" id="TIGR02532">
    <property type="entry name" value="IV_pilin_GFxxxE"/>
    <property type="match status" value="1"/>
</dbReference>
<evidence type="ECO:0000256" key="1">
    <source>
        <dbReference type="ARBA" id="ARBA00004167"/>
    </source>
</evidence>
<feature type="transmembrane region" description="Helical" evidence="6">
    <location>
        <begin position="6"/>
        <end position="29"/>
    </location>
</feature>
<evidence type="ECO:0000256" key="6">
    <source>
        <dbReference type="SAM" id="Phobius"/>
    </source>
</evidence>
<reference evidence="7 8" key="1">
    <citation type="journal article" date="2016" name="Nat. Commun.">
        <title>Thousands of microbial genomes shed light on interconnected biogeochemical processes in an aquifer system.</title>
        <authorList>
            <person name="Anantharaman K."/>
            <person name="Brown C.T."/>
            <person name="Hug L.A."/>
            <person name="Sharon I."/>
            <person name="Castelle C.J."/>
            <person name="Probst A.J."/>
            <person name="Thomas B.C."/>
            <person name="Singh A."/>
            <person name="Wilkins M.J."/>
            <person name="Karaoz U."/>
            <person name="Brodie E.L."/>
            <person name="Williams K.H."/>
            <person name="Hubbard S.S."/>
            <person name="Banfield J.F."/>
        </authorList>
    </citation>
    <scope>NUCLEOTIDE SEQUENCE [LARGE SCALE GENOMIC DNA]</scope>
</reference>
<evidence type="ECO:0008006" key="9">
    <source>
        <dbReference type="Google" id="ProtNLM"/>
    </source>
</evidence>